<evidence type="ECO:0000313" key="9">
    <source>
        <dbReference type="Proteomes" id="UP000192578"/>
    </source>
</evidence>
<name>A0A9X6RLA1_HYPEX</name>
<dbReference type="PANTHER" id="PTHR13678:SF27">
    <property type="entry name" value="LD45836P"/>
    <property type="match status" value="1"/>
</dbReference>
<protein>
    <recommendedName>
        <fullName evidence="7">VPS37 C-terminal domain-containing protein</fullName>
    </recommendedName>
</protein>
<dbReference type="Pfam" id="PF07200">
    <property type="entry name" value="Mod_r"/>
    <property type="match status" value="1"/>
</dbReference>
<evidence type="ECO:0000259" key="7">
    <source>
        <dbReference type="Pfam" id="PF07200"/>
    </source>
</evidence>
<gene>
    <name evidence="8" type="ORF">BV898_16126</name>
</gene>
<evidence type="ECO:0000256" key="2">
    <source>
        <dbReference type="ARBA" id="ARBA00007617"/>
    </source>
</evidence>
<dbReference type="OrthoDB" id="10004364at2759"/>
<evidence type="ECO:0000256" key="1">
    <source>
        <dbReference type="ARBA" id="ARBA00004633"/>
    </source>
</evidence>
<evidence type="ECO:0000313" key="8">
    <source>
        <dbReference type="EMBL" id="OWA51652.1"/>
    </source>
</evidence>
<comment type="similarity">
    <text evidence="2">Belongs to the VPS37 family.</text>
</comment>
<dbReference type="InterPro" id="IPR009851">
    <property type="entry name" value="Mod_r"/>
</dbReference>
<dbReference type="GO" id="GO:0031902">
    <property type="term" value="C:late endosome membrane"/>
    <property type="evidence" value="ECO:0007669"/>
    <property type="project" value="UniProtKB-SubCell"/>
</dbReference>
<comment type="caution">
    <text evidence="8">The sequence shown here is derived from an EMBL/GenBank/DDBJ whole genome shotgun (WGS) entry which is preliminary data.</text>
</comment>
<sequence length="187" mass="21266">MSTGGGSRNGAKMDLPRASFDRLNQLDTDELKAIFHDPNRLDDSWISEHPIYRNLKQSRDELIAGNRSLAEFTLSREDSLNEAREKFVRSQNLLIQMKKEAEEQKRIYESRQCGRALGQVLPMLETNSEISQDTTDHLGQQLVSGAIGIDAFMVEFLSKSSESHLRRVKVEKLRHYMATGSFDGSTF</sequence>
<organism evidence="8 9">
    <name type="scientific">Hypsibius exemplaris</name>
    <name type="common">Freshwater tardigrade</name>
    <dbReference type="NCBI Taxonomy" id="2072580"/>
    <lineage>
        <taxon>Eukaryota</taxon>
        <taxon>Metazoa</taxon>
        <taxon>Ecdysozoa</taxon>
        <taxon>Tardigrada</taxon>
        <taxon>Eutardigrada</taxon>
        <taxon>Parachela</taxon>
        <taxon>Hypsibioidea</taxon>
        <taxon>Hypsibiidae</taxon>
        <taxon>Hypsibius</taxon>
    </lineage>
</organism>
<dbReference type="GO" id="GO:0006623">
    <property type="term" value="P:protein targeting to vacuole"/>
    <property type="evidence" value="ECO:0007669"/>
    <property type="project" value="TreeGrafter"/>
</dbReference>
<accession>A0A9X6RLA1</accession>
<reference evidence="9" key="1">
    <citation type="submission" date="2017-01" db="EMBL/GenBank/DDBJ databases">
        <title>Comparative genomics of anhydrobiosis in the tardigrade Hypsibius dujardini.</title>
        <authorList>
            <person name="Yoshida Y."/>
            <person name="Koutsovoulos G."/>
            <person name="Laetsch D."/>
            <person name="Stevens L."/>
            <person name="Kumar S."/>
            <person name="Horikawa D."/>
            <person name="Ishino K."/>
            <person name="Komine S."/>
            <person name="Tomita M."/>
            <person name="Blaxter M."/>
            <person name="Arakawa K."/>
        </authorList>
    </citation>
    <scope>NUCLEOTIDE SEQUENCE [LARGE SCALE GENOMIC DNA]</scope>
    <source>
        <strain evidence="9">Z151</strain>
    </source>
</reference>
<keyword evidence="3" id="KW-0813">Transport</keyword>
<keyword evidence="4" id="KW-0967">Endosome</keyword>
<dbReference type="PANTHER" id="PTHR13678">
    <property type="entry name" value="VACUOLAR PROTEIN SORTING-ASSOCIATED PROTEIN 37"/>
    <property type="match status" value="1"/>
</dbReference>
<evidence type="ECO:0000256" key="5">
    <source>
        <dbReference type="ARBA" id="ARBA00022927"/>
    </source>
</evidence>
<comment type="subcellular location">
    <subcellularLocation>
        <location evidence="1">Late endosome membrane</location>
        <topology evidence="1">Peripheral membrane protein</topology>
    </subcellularLocation>
</comment>
<evidence type="ECO:0000256" key="6">
    <source>
        <dbReference type="ARBA" id="ARBA00025010"/>
    </source>
</evidence>
<dbReference type="GO" id="GO:0006612">
    <property type="term" value="P:protein targeting to membrane"/>
    <property type="evidence" value="ECO:0007669"/>
    <property type="project" value="TreeGrafter"/>
</dbReference>
<keyword evidence="9" id="KW-1185">Reference proteome</keyword>
<proteinExistence type="inferred from homology"/>
<evidence type="ECO:0000256" key="3">
    <source>
        <dbReference type="ARBA" id="ARBA00022448"/>
    </source>
</evidence>
<dbReference type="EMBL" id="MTYJ01000234">
    <property type="protein sequence ID" value="OWA51652.1"/>
    <property type="molecule type" value="Genomic_DNA"/>
</dbReference>
<dbReference type="AlphaFoldDB" id="A0A9X6RLA1"/>
<comment type="function">
    <text evidence="6">Component of the ESCRT-I complex, a regulator of vesicular trafficking process. Required for the sorting of endocytic ubiquitinated cargos into multivesicular bodies. May be involved in cell growth and differentiation.</text>
</comment>
<dbReference type="Proteomes" id="UP000192578">
    <property type="component" value="Unassembled WGS sequence"/>
</dbReference>
<dbReference type="GO" id="GO:0000813">
    <property type="term" value="C:ESCRT I complex"/>
    <property type="evidence" value="ECO:0007669"/>
    <property type="project" value="TreeGrafter"/>
</dbReference>
<keyword evidence="5" id="KW-0653">Protein transport</keyword>
<feature type="domain" description="VPS37 C-terminal" evidence="7">
    <location>
        <begin position="25"/>
        <end position="169"/>
    </location>
</feature>
<dbReference type="GO" id="GO:0043162">
    <property type="term" value="P:ubiquitin-dependent protein catabolic process via the multivesicular body sorting pathway"/>
    <property type="evidence" value="ECO:0007669"/>
    <property type="project" value="TreeGrafter"/>
</dbReference>
<evidence type="ECO:0000256" key="4">
    <source>
        <dbReference type="ARBA" id="ARBA00022753"/>
    </source>
</evidence>